<dbReference type="AlphaFoldDB" id="A0A7V8NRL3"/>
<dbReference type="Pfam" id="PF17820">
    <property type="entry name" value="PDZ_6"/>
    <property type="match status" value="1"/>
</dbReference>
<proteinExistence type="predicted"/>
<feature type="non-terminal residue" evidence="3">
    <location>
        <position position="307"/>
    </location>
</feature>
<sequence length="307" mass="33539">MGISFSARQFVCRALATLFASLATTYCVLWVVHVRHARPRPGFSDYEYSASTRSMTVGVVFPDSPAEQAGLRRGDRIVALDGHKLESLRPFYESIILGRKDTVELAVEDASSGGVRQMKLVLRRGQTPPMRMTRLEHVLDLPMGYFPLGFLVVGVAVLLLRPQDPNAWLLALFCASFVAGGPLYESAIPPHLRGFAVAYKMVMTWSCAAFSYYFFAVFPGPSPLDRKLAWLKYVSVGAVLIATVPMALRCLVAGGALPLYLGTHWPGWVTLTWALTAQAGLPVPASHGWPPPEFLFFGSFLSGTALG</sequence>
<evidence type="ECO:0000259" key="2">
    <source>
        <dbReference type="PROSITE" id="PS50106"/>
    </source>
</evidence>
<keyword evidence="1" id="KW-0472">Membrane</keyword>
<organism evidence="3 4">
    <name type="scientific">Candidatus Acidiferrum panamense</name>
    <dbReference type="NCBI Taxonomy" id="2741543"/>
    <lineage>
        <taxon>Bacteria</taxon>
        <taxon>Pseudomonadati</taxon>
        <taxon>Acidobacteriota</taxon>
        <taxon>Terriglobia</taxon>
        <taxon>Candidatus Acidiferrales</taxon>
        <taxon>Candidatus Acidiferrum</taxon>
    </lineage>
</organism>
<dbReference type="Gene3D" id="2.30.42.10">
    <property type="match status" value="1"/>
</dbReference>
<dbReference type="SMART" id="SM00228">
    <property type="entry name" value="PDZ"/>
    <property type="match status" value="1"/>
</dbReference>
<dbReference type="EMBL" id="JACDQQ010001386">
    <property type="protein sequence ID" value="MBA0086180.1"/>
    <property type="molecule type" value="Genomic_DNA"/>
</dbReference>
<dbReference type="SUPFAM" id="SSF50156">
    <property type="entry name" value="PDZ domain-like"/>
    <property type="match status" value="1"/>
</dbReference>
<dbReference type="PROSITE" id="PS50106">
    <property type="entry name" value="PDZ"/>
    <property type="match status" value="1"/>
</dbReference>
<dbReference type="InterPro" id="IPR041489">
    <property type="entry name" value="PDZ_6"/>
</dbReference>
<name>A0A7V8NRL3_9BACT</name>
<reference evidence="3" key="1">
    <citation type="submission" date="2020-06" db="EMBL/GenBank/DDBJ databases">
        <title>Legume-microbial interactions unlock mineral nutrients during tropical forest succession.</title>
        <authorList>
            <person name="Epihov D.Z."/>
        </authorList>
    </citation>
    <scope>NUCLEOTIDE SEQUENCE [LARGE SCALE GENOMIC DNA]</scope>
    <source>
        <strain evidence="3">Pan2503</strain>
    </source>
</reference>
<feature type="transmembrane region" description="Helical" evidence="1">
    <location>
        <begin position="166"/>
        <end position="184"/>
    </location>
</feature>
<evidence type="ECO:0000256" key="1">
    <source>
        <dbReference type="SAM" id="Phobius"/>
    </source>
</evidence>
<feature type="transmembrane region" description="Helical" evidence="1">
    <location>
        <begin position="14"/>
        <end position="32"/>
    </location>
</feature>
<keyword evidence="4" id="KW-1185">Reference proteome</keyword>
<feature type="transmembrane region" description="Helical" evidence="1">
    <location>
        <begin position="196"/>
        <end position="218"/>
    </location>
</feature>
<feature type="transmembrane region" description="Helical" evidence="1">
    <location>
        <begin position="230"/>
        <end position="252"/>
    </location>
</feature>
<gene>
    <name evidence="3" type="ORF">HRJ53_14430</name>
</gene>
<comment type="caution">
    <text evidence="3">The sequence shown here is derived from an EMBL/GenBank/DDBJ whole genome shotgun (WGS) entry which is preliminary data.</text>
</comment>
<feature type="domain" description="PDZ" evidence="2">
    <location>
        <begin position="54"/>
        <end position="88"/>
    </location>
</feature>
<dbReference type="InterPro" id="IPR001478">
    <property type="entry name" value="PDZ"/>
</dbReference>
<evidence type="ECO:0000313" key="3">
    <source>
        <dbReference type="EMBL" id="MBA0086180.1"/>
    </source>
</evidence>
<keyword evidence="1" id="KW-1133">Transmembrane helix</keyword>
<protein>
    <submittedName>
        <fullName evidence="3">PDZ domain-containing protein</fullName>
    </submittedName>
</protein>
<keyword evidence="1" id="KW-0812">Transmembrane</keyword>
<dbReference type="Proteomes" id="UP000567293">
    <property type="component" value="Unassembled WGS sequence"/>
</dbReference>
<dbReference type="InterPro" id="IPR036034">
    <property type="entry name" value="PDZ_sf"/>
</dbReference>
<accession>A0A7V8NRL3</accession>
<evidence type="ECO:0000313" key="4">
    <source>
        <dbReference type="Proteomes" id="UP000567293"/>
    </source>
</evidence>
<feature type="transmembrane region" description="Helical" evidence="1">
    <location>
        <begin position="138"/>
        <end position="160"/>
    </location>
</feature>